<dbReference type="GO" id="GO:0005737">
    <property type="term" value="C:cytoplasm"/>
    <property type="evidence" value="ECO:0007669"/>
    <property type="project" value="UniProtKB-SubCell"/>
</dbReference>
<feature type="domain" description="N-acetyltransferase" evidence="6">
    <location>
        <begin position="8"/>
        <end position="152"/>
    </location>
</feature>
<evidence type="ECO:0000259" key="6">
    <source>
        <dbReference type="PROSITE" id="PS51186"/>
    </source>
</evidence>
<comment type="subcellular location">
    <subcellularLocation>
        <location evidence="5">Cytoplasm</location>
    </subcellularLocation>
</comment>
<evidence type="ECO:0000256" key="4">
    <source>
        <dbReference type="ARBA" id="ARBA00023315"/>
    </source>
</evidence>
<dbReference type="Pfam" id="PF00583">
    <property type="entry name" value="Acetyltransf_1"/>
    <property type="match status" value="1"/>
</dbReference>
<comment type="caution">
    <text evidence="7">The sequence shown here is derived from an EMBL/GenBank/DDBJ whole genome shotgun (WGS) entry which is preliminary data.</text>
</comment>
<accession>A0A845MII3</accession>
<dbReference type="GO" id="GO:0005840">
    <property type="term" value="C:ribosome"/>
    <property type="evidence" value="ECO:0007669"/>
    <property type="project" value="UniProtKB-KW"/>
</dbReference>
<dbReference type="EMBL" id="WTVA01000015">
    <property type="protein sequence ID" value="MZR23843.1"/>
    <property type="molecule type" value="Genomic_DNA"/>
</dbReference>
<keyword evidence="3 7" id="KW-0808">Transferase</keyword>
<comment type="catalytic activity">
    <reaction evidence="5">
        <text>N-terminal L-alanyl-[ribosomal protein bS18] + acetyl-CoA = N-terminal N(alpha)-acetyl-L-alanyl-[ribosomal protein bS18] + CoA + H(+)</text>
        <dbReference type="Rhea" id="RHEA:43756"/>
        <dbReference type="Rhea" id="RHEA-COMP:10676"/>
        <dbReference type="Rhea" id="RHEA-COMP:10677"/>
        <dbReference type="ChEBI" id="CHEBI:15378"/>
        <dbReference type="ChEBI" id="CHEBI:57287"/>
        <dbReference type="ChEBI" id="CHEBI:57288"/>
        <dbReference type="ChEBI" id="CHEBI:64718"/>
        <dbReference type="ChEBI" id="CHEBI:83683"/>
        <dbReference type="EC" id="2.3.1.266"/>
    </reaction>
</comment>
<evidence type="ECO:0000256" key="5">
    <source>
        <dbReference type="RuleBase" id="RU363094"/>
    </source>
</evidence>
<evidence type="ECO:0000256" key="2">
    <source>
        <dbReference type="ARBA" id="ARBA00022490"/>
    </source>
</evidence>
<comment type="similarity">
    <text evidence="1 5">Belongs to the acetyltransferase family. RimI subfamily.</text>
</comment>
<dbReference type="SUPFAM" id="SSF55729">
    <property type="entry name" value="Acyl-CoA N-acyltransferases (Nat)"/>
    <property type="match status" value="1"/>
</dbReference>
<dbReference type="EC" id="2.3.1.266" evidence="5"/>
<sequence length="152" mass="17011">MTDLFTETDFFTDSSAATLASALHARCFDDPWNEEAFVSALNIPGTILQVMCVAKEPTAFALYRQILDEAEILSLGTVPELREKGIATRLLDDGIKFLRERKTQILLLEVGVQNIAAQQLYRAKGFREIGRRPNYYNHGAGGEDAIMMKLQL</sequence>
<keyword evidence="7" id="KW-0687">Ribonucleoprotein</keyword>
<organism evidence="7 8">
    <name type="scientific">Sneathiella chungangensis</name>
    <dbReference type="NCBI Taxonomy" id="1418234"/>
    <lineage>
        <taxon>Bacteria</taxon>
        <taxon>Pseudomonadati</taxon>
        <taxon>Pseudomonadota</taxon>
        <taxon>Alphaproteobacteria</taxon>
        <taxon>Sneathiellales</taxon>
        <taxon>Sneathiellaceae</taxon>
        <taxon>Sneathiella</taxon>
    </lineage>
</organism>
<evidence type="ECO:0000256" key="3">
    <source>
        <dbReference type="ARBA" id="ARBA00022679"/>
    </source>
</evidence>
<dbReference type="InterPro" id="IPR050680">
    <property type="entry name" value="YpeA/RimI_acetyltransf"/>
</dbReference>
<dbReference type="InterPro" id="IPR006464">
    <property type="entry name" value="AcTrfase_RimI/Ard1"/>
</dbReference>
<dbReference type="AlphaFoldDB" id="A0A845MII3"/>
<keyword evidence="7" id="KW-0689">Ribosomal protein</keyword>
<dbReference type="Proteomes" id="UP000445696">
    <property type="component" value="Unassembled WGS sequence"/>
</dbReference>
<dbReference type="InterPro" id="IPR000182">
    <property type="entry name" value="GNAT_dom"/>
</dbReference>
<keyword evidence="2 5" id="KW-0963">Cytoplasm</keyword>
<dbReference type="PROSITE" id="PS51186">
    <property type="entry name" value="GNAT"/>
    <property type="match status" value="1"/>
</dbReference>
<keyword evidence="8" id="KW-1185">Reference proteome</keyword>
<reference evidence="7 8" key="1">
    <citation type="journal article" date="2014" name="Int. J. Syst. Evol. Microbiol.">
        <title>Sneathiella chungangensis sp. nov., isolated from a marine sand, and emended description of the genus Sneathiella.</title>
        <authorList>
            <person name="Siamphan C."/>
            <person name="Kim H."/>
            <person name="Lee J.S."/>
            <person name="Kim W."/>
        </authorList>
    </citation>
    <scope>NUCLEOTIDE SEQUENCE [LARGE SCALE GENOMIC DNA]</scope>
    <source>
        <strain evidence="7 8">KCTC 32476</strain>
    </source>
</reference>
<name>A0A845MII3_9PROT</name>
<dbReference type="PANTHER" id="PTHR43420">
    <property type="entry name" value="ACETYLTRANSFERASE"/>
    <property type="match status" value="1"/>
</dbReference>
<dbReference type="InterPro" id="IPR016181">
    <property type="entry name" value="Acyl_CoA_acyltransferase"/>
</dbReference>
<dbReference type="NCBIfam" id="TIGR01575">
    <property type="entry name" value="rimI"/>
    <property type="match status" value="1"/>
</dbReference>
<gene>
    <name evidence="7" type="primary">rimI</name>
    <name evidence="7" type="ORF">GQF03_16015</name>
</gene>
<evidence type="ECO:0000313" key="8">
    <source>
        <dbReference type="Proteomes" id="UP000445696"/>
    </source>
</evidence>
<dbReference type="Gene3D" id="3.40.630.30">
    <property type="match status" value="1"/>
</dbReference>
<evidence type="ECO:0000256" key="1">
    <source>
        <dbReference type="ARBA" id="ARBA00005395"/>
    </source>
</evidence>
<protein>
    <recommendedName>
        <fullName evidence="5">[Ribosomal protein bS18]-alanine N-acetyltransferase</fullName>
        <ecNumber evidence="5">2.3.1.266</ecNumber>
    </recommendedName>
</protein>
<comment type="function">
    <text evidence="5">Acetylates the N-terminal alanine of ribosomal protein bS18.</text>
</comment>
<dbReference type="RefSeq" id="WP_161340272.1">
    <property type="nucleotide sequence ID" value="NZ_JBHSDG010000003.1"/>
</dbReference>
<dbReference type="OrthoDB" id="9804026at2"/>
<proteinExistence type="inferred from homology"/>
<dbReference type="CDD" id="cd04301">
    <property type="entry name" value="NAT_SF"/>
    <property type="match status" value="1"/>
</dbReference>
<evidence type="ECO:0000313" key="7">
    <source>
        <dbReference type="EMBL" id="MZR23843.1"/>
    </source>
</evidence>
<keyword evidence="4" id="KW-0012">Acyltransferase</keyword>
<dbReference type="GO" id="GO:0008999">
    <property type="term" value="F:protein-N-terminal-alanine acetyltransferase activity"/>
    <property type="evidence" value="ECO:0007669"/>
    <property type="project" value="UniProtKB-EC"/>
</dbReference>